<dbReference type="AlphaFoldDB" id="A0A9D4V6I6"/>
<dbReference type="PROSITE" id="PS51294">
    <property type="entry name" value="HTH_MYB"/>
    <property type="match status" value="2"/>
</dbReference>
<keyword evidence="2" id="KW-0677">Repeat</keyword>
<dbReference type="Gene3D" id="1.10.10.60">
    <property type="entry name" value="Homeodomain-like"/>
    <property type="match status" value="2"/>
</dbReference>
<accession>A0A9D4V6I6</accession>
<dbReference type="PANTHER" id="PTHR47997">
    <property type="entry name" value="MYB DOMAIN PROTEIN 55"/>
    <property type="match status" value="1"/>
</dbReference>
<evidence type="ECO:0000256" key="6">
    <source>
        <dbReference type="ARBA" id="ARBA00023163"/>
    </source>
</evidence>
<name>A0A9D4V6I6_ADICA</name>
<evidence type="ECO:0000256" key="2">
    <source>
        <dbReference type="ARBA" id="ARBA00022737"/>
    </source>
</evidence>
<dbReference type="InterPro" id="IPR009057">
    <property type="entry name" value="Homeodomain-like_sf"/>
</dbReference>
<dbReference type="Proteomes" id="UP000886520">
    <property type="component" value="Chromosome 4"/>
</dbReference>
<dbReference type="SUPFAM" id="SSF46689">
    <property type="entry name" value="Homeodomain-like"/>
    <property type="match status" value="1"/>
</dbReference>
<dbReference type="FunFam" id="1.10.10.60:FF:000077">
    <property type="entry name" value="MYB transcription factor"/>
    <property type="match status" value="1"/>
</dbReference>
<feature type="domain" description="Myb-like" evidence="8">
    <location>
        <begin position="1"/>
        <end position="50"/>
    </location>
</feature>
<evidence type="ECO:0000313" key="11">
    <source>
        <dbReference type="Proteomes" id="UP000886520"/>
    </source>
</evidence>
<evidence type="ECO:0000256" key="7">
    <source>
        <dbReference type="ARBA" id="ARBA00023242"/>
    </source>
</evidence>
<keyword evidence="3" id="KW-0805">Transcription regulation</keyword>
<keyword evidence="5" id="KW-0010">Activator</keyword>
<evidence type="ECO:0000313" key="10">
    <source>
        <dbReference type="EMBL" id="KAI5080730.1"/>
    </source>
</evidence>
<reference evidence="10" key="1">
    <citation type="submission" date="2021-01" db="EMBL/GenBank/DDBJ databases">
        <title>Adiantum capillus-veneris genome.</title>
        <authorList>
            <person name="Fang Y."/>
            <person name="Liao Q."/>
        </authorList>
    </citation>
    <scope>NUCLEOTIDE SEQUENCE</scope>
    <source>
        <strain evidence="10">H3</strain>
        <tissue evidence="10">Leaf</tissue>
    </source>
</reference>
<dbReference type="SMART" id="SM00717">
    <property type="entry name" value="SANT"/>
    <property type="match status" value="2"/>
</dbReference>
<dbReference type="GO" id="GO:0045893">
    <property type="term" value="P:positive regulation of DNA-templated transcription"/>
    <property type="evidence" value="ECO:0007669"/>
    <property type="project" value="UniProtKB-ARBA"/>
</dbReference>
<keyword evidence="4" id="KW-0238">DNA-binding</keyword>
<sequence length="489" mass="54708">MRKSLWSPDEDEKLRHYVAKHGCGNWSDVAKHTGLHRCGKSCRLRWINYLRPDLKRGPFTAHEVRLVVNLHNNLGNSWSKIAAHLPGRTDNDVKNFWHSYTRSRRLQQQQRQRMDSGLTHDNEAYNANEEKPCINDSDLYNPHTISGVKTRNREEKEHGYAYHLNHHHELQHLPPLMFTSTSNIHKGAVDCKAPSINVDNTPPFHFGNIGNHKQLSYSQNTNINPITNRNHSNHSPHYPIAHLPPPPDQLVKATSFKPSSMIHNHIDNASECATAAIYKEIQSHCTPTQTPRSKLGQAMLYAGSFNHSTSSIDQASSSAVSSTSHIDSQASFDLHGIHGGDHEWSNIMFTPSMQVNYLVNSHGLKDDVHPAASFDQANSSMDSKPPDGLQSVIWRFLNQQDADYPAAPSATTLDQQRAHNHHFPYHPNQKPINSLAINSCSPGSGLEIQPASIQLPLSTDPFLNAEEAFSSSASLQYLQLAELAADCFS</sequence>
<evidence type="ECO:0000259" key="9">
    <source>
        <dbReference type="PROSITE" id="PS51294"/>
    </source>
</evidence>
<proteinExistence type="predicted"/>
<dbReference type="GO" id="GO:0003677">
    <property type="term" value="F:DNA binding"/>
    <property type="evidence" value="ECO:0007669"/>
    <property type="project" value="UniProtKB-KW"/>
</dbReference>
<dbReference type="PANTHER" id="PTHR47997:SF75">
    <property type="entry name" value="MYB DOMAIN PROTEIN 55"/>
    <property type="match status" value="1"/>
</dbReference>
<feature type="domain" description="HTH myb-type" evidence="9">
    <location>
        <begin position="55"/>
        <end position="105"/>
    </location>
</feature>
<evidence type="ECO:0000256" key="3">
    <source>
        <dbReference type="ARBA" id="ARBA00023015"/>
    </source>
</evidence>
<organism evidence="10 11">
    <name type="scientific">Adiantum capillus-veneris</name>
    <name type="common">Maidenhair fern</name>
    <dbReference type="NCBI Taxonomy" id="13818"/>
    <lineage>
        <taxon>Eukaryota</taxon>
        <taxon>Viridiplantae</taxon>
        <taxon>Streptophyta</taxon>
        <taxon>Embryophyta</taxon>
        <taxon>Tracheophyta</taxon>
        <taxon>Polypodiopsida</taxon>
        <taxon>Polypodiidae</taxon>
        <taxon>Polypodiales</taxon>
        <taxon>Pteridineae</taxon>
        <taxon>Pteridaceae</taxon>
        <taxon>Vittarioideae</taxon>
        <taxon>Adiantum</taxon>
    </lineage>
</organism>
<dbReference type="OrthoDB" id="2143914at2759"/>
<keyword evidence="6" id="KW-0804">Transcription</keyword>
<dbReference type="EMBL" id="JABFUD020000004">
    <property type="protein sequence ID" value="KAI5080730.1"/>
    <property type="molecule type" value="Genomic_DNA"/>
</dbReference>
<dbReference type="GO" id="GO:0005634">
    <property type="term" value="C:nucleus"/>
    <property type="evidence" value="ECO:0007669"/>
    <property type="project" value="UniProtKB-SubCell"/>
</dbReference>
<evidence type="ECO:0000256" key="5">
    <source>
        <dbReference type="ARBA" id="ARBA00023159"/>
    </source>
</evidence>
<dbReference type="InterPro" id="IPR017930">
    <property type="entry name" value="Myb_dom"/>
</dbReference>
<dbReference type="InterPro" id="IPR051953">
    <property type="entry name" value="Plant_SW-associated_TFs"/>
</dbReference>
<comment type="caution">
    <text evidence="10">The sequence shown here is derived from an EMBL/GenBank/DDBJ whole genome shotgun (WGS) entry which is preliminary data.</text>
</comment>
<keyword evidence="11" id="KW-1185">Reference proteome</keyword>
<evidence type="ECO:0000259" key="8">
    <source>
        <dbReference type="PROSITE" id="PS50090"/>
    </source>
</evidence>
<evidence type="ECO:0000256" key="1">
    <source>
        <dbReference type="ARBA" id="ARBA00004123"/>
    </source>
</evidence>
<evidence type="ECO:0000256" key="4">
    <source>
        <dbReference type="ARBA" id="ARBA00023125"/>
    </source>
</evidence>
<feature type="domain" description="HTH myb-type" evidence="9">
    <location>
        <begin position="1"/>
        <end position="54"/>
    </location>
</feature>
<dbReference type="InterPro" id="IPR001005">
    <property type="entry name" value="SANT/Myb"/>
</dbReference>
<keyword evidence="7" id="KW-0539">Nucleus</keyword>
<feature type="domain" description="Myb-like" evidence="8">
    <location>
        <begin position="51"/>
        <end position="101"/>
    </location>
</feature>
<dbReference type="CDD" id="cd00167">
    <property type="entry name" value="SANT"/>
    <property type="match status" value="2"/>
</dbReference>
<protein>
    <submittedName>
        <fullName evidence="10">Uncharacterized protein</fullName>
    </submittedName>
</protein>
<comment type="subcellular location">
    <subcellularLocation>
        <location evidence="1">Nucleus</location>
    </subcellularLocation>
</comment>
<dbReference type="Pfam" id="PF00249">
    <property type="entry name" value="Myb_DNA-binding"/>
    <property type="match status" value="2"/>
</dbReference>
<gene>
    <name evidence="10" type="ORF">GOP47_0003913</name>
</gene>
<dbReference type="PROSITE" id="PS50090">
    <property type="entry name" value="MYB_LIKE"/>
    <property type="match status" value="2"/>
</dbReference>